<dbReference type="OrthoDB" id="9757947at2"/>
<dbReference type="NCBIfam" id="TIGR04183">
    <property type="entry name" value="Por_Secre_tail"/>
    <property type="match status" value="1"/>
</dbReference>
<gene>
    <name evidence="5" type="ORF">BXY80_2133</name>
</gene>
<proteinExistence type="predicted"/>
<accession>A0A420DGL0</accession>
<dbReference type="GO" id="GO:0010411">
    <property type="term" value="P:xyloglucan metabolic process"/>
    <property type="evidence" value="ECO:0007669"/>
    <property type="project" value="TreeGrafter"/>
</dbReference>
<dbReference type="Gene3D" id="2.130.10.10">
    <property type="entry name" value="YVTN repeat-like/Quinoprotein amine dehydrogenase"/>
    <property type="match status" value="4"/>
</dbReference>
<dbReference type="InterPro" id="IPR026444">
    <property type="entry name" value="Secre_tail"/>
</dbReference>
<sequence length="1000" mass="109979">MKNFYITLVLSLFVMYSWSQEYKRMISTGTYTVQQIQASAEAHFDIVGRGRGLGYKQYKRWEYQALRNMDDNGMLKTPEFYYNELQNYNGYLNQSNVLARTTVGTWEELGPTYWNATSGYNPGVGRVTSIAFENGNTDHMIVGARTGGVWKTTDGGTNWQVLTDNLSNLVVWSLAIDPTNSQAYFWGSSSGTIFKSTDAGATWNILADIGNGSVNKILIDPNNTQKMYCSAENGGIYKSTNAGVNWTRIHASATNGFDIEFKPGDTNVIYASGNQFFKSIDGGATFNVPNSLPLWTQEYVSGTTDWSTASVNENGSVTPKTGNSMAILFIDSPSNPITKLVSPELNLSGASNPQLKFSYTQVNWFGDLDQLKVYYKTSLNGTWLELADYSNEITTWTDITLNLPNPSSTYYIAFEGLNHYGRGTTLDDVSVEDTTLGTLFQDGFESTPNAFGSGAKMMGVSADDDSVIYVVEESGGTYGGLHKSTDSGETFTKFNHGNDNYFGYESAADDARGQAPRDMDVAVNPNDADDVHIAGINTWRSTDGGANFNITSQWTPDDAAFENIGYCHADVDFLEYLDGKLYAATDGGVYVANNPLNVNSNYYTDLTSGLGIRQFYRIGISQTNPSIVTGGSQDNGTSIMDTNGDWTDWYGADGMESFIDKNNSNIIYGTAQNGWLVKSFDSGQNVSVITPLDNLGEPKSGNWITPFEQDPILQNVIYAGYTQVNKSIDGGNTWSVISQNFGNNLDELKIAPSNNSVMYASVGGNLYRTTNGGLTNWTNLSPSNPAISTDYAGFINYIAVHPTNPNKLAIATTSSSKVYVSSDAGNTWAPYRFNLPNFSARALAWHDNGNDGLYLGMNYGVFYIDNTTNNTWQPFSNNLPNVSINELEINTVTNQIYAGTYGRGLWRSNVYDSSLSVNEFELNSLVLYPNPASKEINLSWNKSEQVSIRIYNAIGKLMYFVKNKSLINTMSVDISNYASGLYFVKINNINGVITKKLIID</sequence>
<keyword evidence="1" id="KW-0732">Signal</keyword>
<dbReference type="SUPFAM" id="SSF110296">
    <property type="entry name" value="Oligoxyloglucan reducing end-specific cellobiohydrolase"/>
    <property type="match status" value="2"/>
</dbReference>
<dbReference type="PANTHER" id="PTHR43739">
    <property type="entry name" value="XYLOGLUCANASE (EUROFUNG)"/>
    <property type="match status" value="1"/>
</dbReference>
<evidence type="ECO:0000259" key="4">
    <source>
        <dbReference type="Pfam" id="PF18962"/>
    </source>
</evidence>
<dbReference type="CDD" id="cd15482">
    <property type="entry name" value="Sialidase_non-viral"/>
    <property type="match status" value="1"/>
</dbReference>
<dbReference type="InterPro" id="IPR013320">
    <property type="entry name" value="ConA-like_dom_sf"/>
</dbReference>
<evidence type="ECO:0000313" key="6">
    <source>
        <dbReference type="Proteomes" id="UP000284892"/>
    </source>
</evidence>
<dbReference type="SUPFAM" id="SSF49899">
    <property type="entry name" value="Concanavalin A-like lectins/glucanases"/>
    <property type="match status" value="1"/>
</dbReference>
<dbReference type="RefSeq" id="WP_120201724.1">
    <property type="nucleotide sequence ID" value="NZ_RAQJ01000004.1"/>
</dbReference>
<feature type="domain" description="Sortilin N-terminal" evidence="3">
    <location>
        <begin position="192"/>
        <end position="275"/>
    </location>
</feature>
<dbReference type="Proteomes" id="UP000284892">
    <property type="component" value="Unassembled WGS sequence"/>
</dbReference>
<name>A0A420DGL0_9FLAO</name>
<evidence type="ECO:0000256" key="2">
    <source>
        <dbReference type="ARBA" id="ARBA00022737"/>
    </source>
</evidence>
<dbReference type="GO" id="GO:0004553">
    <property type="term" value="F:hydrolase activity, hydrolyzing O-glycosyl compounds"/>
    <property type="evidence" value="ECO:0007669"/>
    <property type="project" value="UniProtKB-ARBA"/>
</dbReference>
<evidence type="ECO:0000259" key="3">
    <source>
        <dbReference type="Pfam" id="PF15902"/>
    </source>
</evidence>
<evidence type="ECO:0000313" key="5">
    <source>
        <dbReference type="EMBL" id="RKE92216.1"/>
    </source>
</evidence>
<dbReference type="InterPro" id="IPR031778">
    <property type="entry name" value="Sortilin_N"/>
</dbReference>
<reference evidence="5 6" key="1">
    <citation type="submission" date="2018-09" db="EMBL/GenBank/DDBJ databases">
        <title>Genomic Encyclopedia of Archaeal and Bacterial Type Strains, Phase II (KMG-II): from individual species to whole genera.</title>
        <authorList>
            <person name="Goeker M."/>
        </authorList>
    </citation>
    <scope>NUCLEOTIDE SEQUENCE [LARGE SCALE GENOMIC DNA]</scope>
    <source>
        <strain evidence="5 6">DSM 26283</strain>
    </source>
</reference>
<comment type="caution">
    <text evidence="5">The sequence shown here is derived from an EMBL/GenBank/DDBJ whole genome shotgun (WGS) entry which is preliminary data.</text>
</comment>
<feature type="domain" description="Secretion system C-terminal sorting" evidence="4">
    <location>
        <begin position="927"/>
        <end position="999"/>
    </location>
</feature>
<dbReference type="InterPro" id="IPR052025">
    <property type="entry name" value="Xyloglucanase_GH74"/>
</dbReference>
<dbReference type="Pfam" id="PF18962">
    <property type="entry name" value="Por_Secre_tail"/>
    <property type="match status" value="1"/>
</dbReference>
<dbReference type="PANTHER" id="PTHR43739:SF5">
    <property type="entry name" value="EXO-ALPHA-SIALIDASE"/>
    <property type="match status" value="1"/>
</dbReference>
<dbReference type="EMBL" id="RAQJ01000004">
    <property type="protein sequence ID" value="RKE92216.1"/>
    <property type="molecule type" value="Genomic_DNA"/>
</dbReference>
<dbReference type="AlphaFoldDB" id="A0A420DGL0"/>
<keyword evidence="6" id="KW-1185">Reference proteome</keyword>
<evidence type="ECO:0000256" key="1">
    <source>
        <dbReference type="ARBA" id="ARBA00022729"/>
    </source>
</evidence>
<dbReference type="Pfam" id="PF15902">
    <property type="entry name" value="Sortilin-Vps10"/>
    <property type="match status" value="1"/>
</dbReference>
<organism evidence="5 6">
    <name type="scientific">Ichthyenterobacterium magnum</name>
    <dbReference type="NCBI Taxonomy" id="1230530"/>
    <lineage>
        <taxon>Bacteria</taxon>
        <taxon>Pseudomonadati</taxon>
        <taxon>Bacteroidota</taxon>
        <taxon>Flavobacteriia</taxon>
        <taxon>Flavobacteriales</taxon>
        <taxon>Flavobacteriaceae</taxon>
        <taxon>Ichthyenterobacterium</taxon>
    </lineage>
</organism>
<keyword evidence="2" id="KW-0677">Repeat</keyword>
<dbReference type="InterPro" id="IPR015943">
    <property type="entry name" value="WD40/YVTN_repeat-like_dom_sf"/>
</dbReference>
<protein>
    <submittedName>
        <fullName evidence="5">Putative secreted protein (Por secretion system target)</fullName>
    </submittedName>
</protein>